<dbReference type="Pfam" id="PF00534">
    <property type="entry name" value="Glycos_transf_1"/>
    <property type="match status" value="1"/>
</dbReference>
<dbReference type="Gene3D" id="3.40.50.2000">
    <property type="entry name" value="Glycogen Phosphorylase B"/>
    <property type="match status" value="2"/>
</dbReference>
<organism evidence="3 4">
    <name type="scientific">Halochromatium salexigens</name>
    <name type="common">Chromatium salexigens</name>
    <dbReference type="NCBI Taxonomy" id="49447"/>
    <lineage>
        <taxon>Bacteria</taxon>
        <taxon>Pseudomonadati</taxon>
        <taxon>Pseudomonadota</taxon>
        <taxon>Gammaproteobacteria</taxon>
        <taxon>Chromatiales</taxon>
        <taxon>Chromatiaceae</taxon>
        <taxon>Halochromatium</taxon>
    </lineage>
</organism>
<evidence type="ECO:0008006" key="5">
    <source>
        <dbReference type="Google" id="ProtNLM"/>
    </source>
</evidence>
<comment type="caution">
    <text evidence="3">The sequence shown here is derived from an EMBL/GenBank/DDBJ whole genome shotgun (WGS) entry which is preliminary data.</text>
</comment>
<gene>
    <name evidence="3" type="ORF">CCR82_07205</name>
</gene>
<feature type="domain" description="Glycosyltransferase subfamily 4-like N-terminal" evidence="2">
    <location>
        <begin position="37"/>
        <end position="203"/>
    </location>
</feature>
<accession>A0AAJ0XEV7</accession>
<evidence type="ECO:0000259" key="1">
    <source>
        <dbReference type="Pfam" id="PF00534"/>
    </source>
</evidence>
<dbReference type="Proteomes" id="UP001296967">
    <property type="component" value="Unassembled WGS sequence"/>
</dbReference>
<dbReference type="SUPFAM" id="SSF53756">
    <property type="entry name" value="UDP-Glycosyltransferase/glycogen phosphorylase"/>
    <property type="match status" value="1"/>
</dbReference>
<evidence type="ECO:0000313" key="4">
    <source>
        <dbReference type="Proteomes" id="UP001296967"/>
    </source>
</evidence>
<keyword evidence="4" id="KW-1185">Reference proteome</keyword>
<evidence type="ECO:0000259" key="2">
    <source>
        <dbReference type="Pfam" id="PF13439"/>
    </source>
</evidence>
<evidence type="ECO:0000313" key="3">
    <source>
        <dbReference type="EMBL" id="MBK5930314.1"/>
    </source>
</evidence>
<dbReference type="EMBL" id="NHSF01000051">
    <property type="protein sequence ID" value="MBK5930314.1"/>
    <property type="molecule type" value="Genomic_DNA"/>
</dbReference>
<dbReference type="GO" id="GO:0016757">
    <property type="term" value="F:glycosyltransferase activity"/>
    <property type="evidence" value="ECO:0007669"/>
    <property type="project" value="UniProtKB-ARBA"/>
</dbReference>
<sequence>MMKTLRMVDHRALTPANASTSAPRRRLAMIGFRQGSGGVGRVMTTLIDALLDTGIDIDLLLPSAEHPDLSALRGEVNRFVIDLDRLKQAEPTLLAYLRQRQPDAILSNRDQSHRLLLRRTLDGERPFTAFRVGTNIPERLKRNSPWTAAWNGWRLAVLYRQVDLLIGISSGVSAALTRMLNQGPRWRRHQPRIETILNPVDAEAIARLAGEPVSHPWLKQKIGPVIVSVGRLVRAKQFSLLLRAFALLPPAMNARLMICGGGGQHERLLALAARLGIADRIELLGYQSNPFRYVAAADLFVCSSVFEGANNALLEALTLGTPCVSTDCPSGPREILNDGRLGPLVPVDDPVALAEAMRSVLEAPLPAERLRAGAARFDPQRSAARYAEVLGLSVPGSGGGLSGQRQAILGWTKH</sequence>
<reference evidence="3" key="2">
    <citation type="journal article" date="2020" name="Microorganisms">
        <title>Osmotic Adaptation and Compatible Solute Biosynthesis of Phototrophic Bacteria as Revealed from Genome Analyses.</title>
        <authorList>
            <person name="Imhoff J.F."/>
            <person name="Rahn T."/>
            <person name="Kunzel S."/>
            <person name="Keller A."/>
            <person name="Neulinger S.C."/>
        </authorList>
    </citation>
    <scope>NUCLEOTIDE SEQUENCE</scope>
    <source>
        <strain evidence="3">DSM 4395</strain>
    </source>
</reference>
<proteinExistence type="predicted"/>
<dbReference type="PANTHER" id="PTHR12526">
    <property type="entry name" value="GLYCOSYLTRANSFERASE"/>
    <property type="match status" value="1"/>
</dbReference>
<dbReference type="InterPro" id="IPR001296">
    <property type="entry name" value="Glyco_trans_1"/>
</dbReference>
<dbReference type="AlphaFoldDB" id="A0AAJ0XEV7"/>
<feature type="domain" description="Glycosyl transferase family 1" evidence="1">
    <location>
        <begin position="221"/>
        <end position="374"/>
    </location>
</feature>
<dbReference type="Pfam" id="PF13439">
    <property type="entry name" value="Glyco_transf_4"/>
    <property type="match status" value="1"/>
</dbReference>
<protein>
    <recommendedName>
        <fullName evidence="5">Glycosyltransferase</fullName>
    </recommendedName>
</protein>
<dbReference type="CDD" id="cd03811">
    <property type="entry name" value="GT4_GT28_WabH-like"/>
    <property type="match status" value="1"/>
</dbReference>
<dbReference type="InterPro" id="IPR028098">
    <property type="entry name" value="Glyco_trans_4-like_N"/>
</dbReference>
<name>A0AAJ0XEV7_HALSE</name>
<reference evidence="3" key="1">
    <citation type="submission" date="2017-05" db="EMBL/GenBank/DDBJ databases">
        <authorList>
            <person name="Imhoff J.F."/>
            <person name="Rahn T."/>
            <person name="Kuenzel S."/>
            <person name="Neulinger S.C."/>
        </authorList>
    </citation>
    <scope>NUCLEOTIDE SEQUENCE</scope>
    <source>
        <strain evidence="3">DSM 4395</strain>
    </source>
</reference>